<evidence type="ECO:0000256" key="4">
    <source>
        <dbReference type="ARBA" id="ARBA00023163"/>
    </source>
</evidence>
<dbReference type="PANTHER" id="PTHR30385:SF7">
    <property type="entry name" value="RNA POLYMERASE SIGMA FACTOR FLIA"/>
    <property type="match status" value="1"/>
</dbReference>
<name>B8DYK7_DICTD</name>
<feature type="domain" description="RNA polymerase sigma-70 region 4" evidence="6">
    <location>
        <begin position="101"/>
        <end position="147"/>
    </location>
</feature>
<evidence type="ECO:0000259" key="5">
    <source>
        <dbReference type="Pfam" id="PF04542"/>
    </source>
</evidence>
<evidence type="ECO:0000313" key="7">
    <source>
        <dbReference type="EMBL" id="ACK41389.1"/>
    </source>
</evidence>
<dbReference type="InterPro" id="IPR013325">
    <property type="entry name" value="RNA_pol_sigma_r2"/>
</dbReference>
<dbReference type="STRING" id="515635.Dtur_0051"/>
<dbReference type="AlphaFoldDB" id="B8DYK7"/>
<reference evidence="8" key="1">
    <citation type="journal article" date="2016" name="Front. Microbiol.">
        <title>The complete genome sequence of hyperthermophile Dictyoglomus turgidum DSM 6724 reveals a specialized carbohydrate fermentor.</title>
        <authorList>
            <person name="Brumm P.J."/>
            <person name="Gowda K."/>
            <person name="Robb F.T."/>
            <person name="Mead D.A."/>
        </authorList>
    </citation>
    <scope>NUCLEOTIDE SEQUENCE [LARGE SCALE GENOMIC DNA]</scope>
    <source>
        <strain evidence="8">DSM 6724 / Z-1310</strain>
    </source>
</reference>
<proteinExistence type="predicted"/>
<keyword evidence="8" id="KW-1185">Reference proteome</keyword>
<dbReference type="NCBIfam" id="TIGR02937">
    <property type="entry name" value="sigma70-ECF"/>
    <property type="match status" value="1"/>
</dbReference>
<dbReference type="InterPro" id="IPR013324">
    <property type="entry name" value="RNA_pol_sigma_r3/r4-like"/>
</dbReference>
<organism evidence="7 8">
    <name type="scientific">Dictyoglomus turgidum (strain DSM 6724 / Z-1310)</name>
    <dbReference type="NCBI Taxonomy" id="515635"/>
    <lineage>
        <taxon>Bacteria</taxon>
        <taxon>Pseudomonadati</taxon>
        <taxon>Dictyoglomota</taxon>
        <taxon>Dictyoglomia</taxon>
        <taxon>Dictyoglomales</taxon>
        <taxon>Dictyoglomaceae</taxon>
        <taxon>Dictyoglomus</taxon>
    </lineage>
</organism>
<dbReference type="SUPFAM" id="SSF88946">
    <property type="entry name" value="Sigma2 domain of RNA polymerase sigma factors"/>
    <property type="match status" value="1"/>
</dbReference>
<dbReference type="eggNOG" id="COG1595">
    <property type="taxonomic scope" value="Bacteria"/>
</dbReference>
<dbReference type="CDD" id="cd06171">
    <property type="entry name" value="Sigma70_r4"/>
    <property type="match status" value="1"/>
</dbReference>
<dbReference type="Gene3D" id="1.20.140.160">
    <property type="match status" value="1"/>
</dbReference>
<keyword evidence="3" id="KW-0238">DNA-binding</keyword>
<dbReference type="EnsemblBacteria" id="ACK41389">
    <property type="protein sequence ID" value="ACK41389"/>
    <property type="gene ID" value="Dtur_0051"/>
</dbReference>
<dbReference type="SUPFAM" id="SSF88659">
    <property type="entry name" value="Sigma3 and sigma4 domains of RNA polymerase sigma factors"/>
    <property type="match status" value="1"/>
</dbReference>
<evidence type="ECO:0000256" key="3">
    <source>
        <dbReference type="ARBA" id="ARBA00023125"/>
    </source>
</evidence>
<evidence type="ECO:0000256" key="1">
    <source>
        <dbReference type="ARBA" id="ARBA00023015"/>
    </source>
</evidence>
<dbReference type="RefSeq" id="WP_012582475.1">
    <property type="nucleotide sequence ID" value="NC_011661.1"/>
</dbReference>
<dbReference type="Pfam" id="PF04542">
    <property type="entry name" value="Sigma70_r2"/>
    <property type="match status" value="1"/>
</dbReference>
<dbReference type="GO" id="GO:0006352">
    <property type="term" value="P:DNA-templated transcription initiation"/>
    <property type="evidence" value="ECO:0007669"/>
    <property type="project" value="InterPro"/>
</dbReference>
<dbReference type="GO" id="GO:0003677">
    <property type="term" value="F:DNA binding"/>
    <property type="evidence" value="ECO:0007669"/>
    <property type="project" value="UniProtKB-KW"/>
</dbReference>
<keyword evidence="4" id="KW-0804">Transcription</keyword>
<evidence type="ECO:0000313" key="8">
    <source>
        <dbReference type="Proteomes" id="UP000007719"/>
    </source>
</evidence>
<dbReference type="PANTHER" id="PTHR30385">
    <property type="entry name" value="SIGMA FACTOR F FLAGELLAR"/>
    <property type="match status" value="1"/>
</dbReference>
<gene>
    <name evidence="7" type="ordered locus">Dtur_0051</name>
</gene>
<dbReference type="KEGG" id="dtu:Dtur_0051"/>
<dbReference type="GO" id="GO:0016987">
    <property type="term" value="F:sigma factor activity"/>
    <property type="evidence" value="ECO:0000318"/>
    <property type="project" value="GO_Central"/>
</dbReference>
<dbReference type="InParanoid" id="B8DYK7"/>
<dbReference type="OrthoDB" id="9809557at2"/>
<dbReference type="HOGENOM" id="CLU_107136_1_1_0"/>
<dbReference type="InterPro" id="IPR007627">
    <property type="entry name" value="RNA_pol_sigma70_r2"/>
</dbReference>
<keyword evidence="1" id="KW-0805">Transcription regulation</keyword>
<dbReference type="InterPro" id="IPR014284">
    <property type="entry name" value="RNA_pol_sigma-70_dom"/>
</dbReference>
<keyword evidence="2" id="KW-0731">Sigma factor</keyword>
<dbReference type="GO" id="GO:0006355">
    <property type="term" value="P:regulation of DNA-templated transcription"/>
    <property type="evidence" value="ECO:0000318"/>
    <property type="project" value="GO_Central"/>
</dbReference>
<sequence length="148" mass="17852">MREEILFLAYKPLLFKYLKMLYIPEIDFEDFKQEGEIALLEVLRRYDSQKGNLSGYVKKALYYRLLRIREKLKGKDLYLEGNNVSYEAFEEEIMIKFIDFSKLSKREKQIIILIFYSRHSEREVAKYLGISRSSVKIYKKRALNKLKN</sequence>
<protein>
    <submittedName>
        <fullName evidence="7">RNA polymerase, sigma-24 subunit, ECF subfamily</fullName>
    </submittedName>
</protein>
<evidence type="ECO:0000256" key="2">
    <source>
        <dbReference type="ARBA" id="ARBA00023082"/>
    </source>
</evidence>
<dbReference type="EMBL" id="CP001251">
    <property type="protein sequence ID" value="ACK41389.1"/>
    <property type="molecule type" value="Genomic_DNA"/>
</dbReference>
<dbReference type="InterPro" id="IPR007630">
    <property type="entry name" value="RNA_pol_sigma70_r4"/>
</dbReference>
<dbReference type="Proteomes" id="UP000007719">
    <property type="component" value="Chromosome"/>
</dbReference>
<evidence type="ECO:0000259" key="6">
    <source>
        <dbReference type="Pfam" id="PF04545"/>
    </source>
</evidence>
<accession>B8DYK7</accession>
<dbReference type="Pfam" id="PF04545">
    <property type="entry name" value="Sigma70_r4"/>
    <property type="match status" value="1"/>
</dbReference>
<feature type="domain" description="RNA polymerase sigma-70 region 2" evidence="5">
    <location>
        <begin position="6"/>
        <end position="58"/>
    </location>
</feature>